<name>A0ABP7K3H6_9RHOB</name>
<dbReference type="RefSeq" id="WP_344845478.1">
    <property type="nucleotide sequence ID" value="NZ_BAABDF010000006.1"/>
</dbReference>
<gene>
    <name evidence="2" type="ORF">GCM10022404_13660</name>
</gene>
<organism evidence="2 3">
    <name type="scientific">Celeribacter arenosi</name>
    <dbReference type="NCBI Taxonomy" id="792649"/>
    <lineage>
        <taxon>Bacteria</taxon>
        <taxon>Pseudomonadati</taxon>
        <taxon>Pseudomonadota</taxon>
        <taxon>Alphaproteobacteria</taxon>
        <taxon>Rhodobacterales</taxon>
        <taxon>Roseobacteraceae</taxon>
        <taxon>Celeribacter</taxon>
    </lineage>
</organism>
<keyword evidence="3" id="KW-1185">Reference proteome</keyword>
<dbReference type="Proteomes" id="UP001399917">
    <property type="component" value="Unassembled WGS sequence"/>
</dbReference>
<dbReference type="EMBL" id="BAABDF010000006">
    <property type="protein sequence ID" value="GAA3864603.1"/>
    <property type="molecule type" value="Genomic_DNA"/>
</dbReference>
<protein>
    <recommendedName>
        <fullName evidence="4">DUF2946 domain-containing protein</fullName>
    </recommendedName>
</protein>
<keyword evidence="1" id="KW-0732">Signal</keyword>
<accession>A0ABP7K3H6</accession>
<proteinExistence type="predicted"/>
<evidence type="ECO:0000256" key="1">
    <source>
        <dbReference type="SAM" id="SignalP"/>
    </source>
</evidence>
<reference evidence="3" key="1">
    <citation type="journal article" date="2019" name="Int. J. Syst. Evol. Microbiol.">
        <title>The Global Catalogue of Microorganisms (GCM) 10K type strain sequencing project: providing services to taxonomists for standard genome sequencing and annotation.</title>
        <authorList>
            <consortium name="The Broad Institute Genomics Platform"/>
            <consortium name="The Broad Institute Genome Sequencing Center for Infectious Disease"/>
            <person name="Wu L."/>
            <person name="Ma J."/>
        </authorList>
    </citation>
    <scope>NUCLEOTIDE SEQUENCE [LARGE SCALE GENOMIC DNA]</scope>
    <source>
        <strain evidence="3">JCM 17190</strain>
    </source>
</reference>
<comment type="caution">
    <text evidence="2">The sequence shown here is derived from an EMBL/GenBank/DDBJ whole genome shotgun (WGS) entry which is preliminary data.</text>
</comment>
<evidence type="ECO:0000313" key="3">
    <source>
        <dbReference type="Proteomes" id="UP001399917"/>
    </source>
</evidence>
<evidence type="ECO:0008006" key="4">
    <source>
        <dbReference type="Google" id="ProtNLM"/>
    </source>
</evidence>
<feature type="chain" id="PRO_5047319229" description="DUF2946 domain-containing protein" evidence="1">
    <location>
        <begin position="23"/>
        <end position="116"/>
    </location>
</feature>
<feature type="signal peptide" evidence="1">
    <location>
        <begin position="1"/>
        <end position="22"/>
    </location>
</feature>
<sequence length="116" mass="11757">MRRHLTPILALLMSLVMLASSAGTGMARGQMRDAAGAIVLCTGSGYVTVAVDADGQPVGPHHICPDCVMHAGVDAPSPFVLTPPTRVALALDPVQQGLTLAARIAPTPAARGPPTA</sequence>
<evidence type="ECO:0000313" key="2">
    <source>
        <dbReference type="EMBL" id="GAA3864603.1"/>
    </source>
</evidence>